<proteinExistence type="predicted"/>
<keyword evidence="1" id="KW-0812">Transmembrane</keyword>
<keyword evidence="1" id="KW-1133">Transmembrane helix</keyword>
<feature type="transmembrane region" description="Helical" evidence="1">
    <location>
        <begin position="103"/>
        <end position="120"/>
    </location>
</feature>
<gene>
    <name evidence="2" type="ORF">OCV77_14585</name>
</gene>
<evidence type="ECO:0000313" key="2">
    <source>
        <dbReference type="EMBL" id="MCU6745700.1"/>
    </source>
</evidence>
<evidence type="ECO:0000256" key="1">
    <source>
        <dbReference type="SAM" id="Phobius"/>
    </source>
</evidence>
<dbReference type="Proteomes" id="UP001652432">
    <property type="component" value="Unassembled WGS sequence"/>
</dbReference>
<feature type="transmembrane region" description="Helical" evidence="1">
    <location>
        <begin position="78"/>
        <end position="97"/>
    </location>
</feature>
<feature type="transmembrane region" description="Helical" evidence="1">
    <location>
        <begin position="6"/>
        <end position="25"/>
    </location>
</feature>
<reference evidence="2 3" key="1">
    <citation type="journal article" date="2021" name="ISME Commun">
        <title>Automated analysis of genomic sequences facilitates high-throughput and comprehensive description of bacteria.</title>
        <authorList>
            <person name="Hitch T.C.A."/>
        </authorList>
    </citation>
    <scope>NUCLEOTIDE SEQUENCE [LARGE SCALE GENOMIC DNA]</scope>
    <source>
        <strain evidence="2 3">Sanger_18</strain>
    </source>
</reference>
<evidence type="ECO:0008006" key="4">
    <source>
        <dbReference type="Google" id="ProtNLM"/>
    </source>
</evidence>
<accession>A0ABT2T645</accession>
<keyword evidence="1" id="KW-0472">Membrane</keyword>
<protein>
    <recommendedName>
        <fullName evidence="4">Flp pilus assembly protein TadB</fullName>
    </recommendedName>
</protein>
<comment type="caution">
    <text evidence="2">The sequence shown here is derived from an EMBL/GenBank/DDBJ whole genome shotgun (WGS) entry which is preliminary data.</text>
</comment>
<dbReference type="RefSeq" id="WP_262575730.1">
    <property type="nucleotide sequence ID" value="NZ_JAOQKJ010000015.1"/>
</dbReference>
<sequence length="212" mass="24204">MLTMQVMACMGIIIGLFLLLGINLTDFTGNIFKRLLDGPKGIREEILEQTQRKKKSFLRREVEEIQSILKATNRENTFPFLCTVSLVLFAVGAAGAAMLENFFLVPVAAVGFMFLPFWYIKLTASHFKKDVSAELETALSIITTAYLRSEDILTSVEENLEYLNPPVKNIFQDFVSRIRLIDPDLEAALDELRTRIADDVFKEWRRISLYRG</sequence>
<keyword evidence="3" id="KW-1185">Reference proteome</keyword>
<dbReference type="EMBL" id="JAOQKJ010000015">
    <property type="protein sequence ID" value="MCU6745700.1"/>
    <property type="molecule type" value="Genomic_DNA"/>
</dbReference>
<name>A0ABT2T645_9FIRM</name>
<organism evidence="2 3">
    <name type="scientific">Suilimivivens aceti</name>
    <dbReference type="NCBI Taxonomy" id="2981774"/>
    <lineage>
        <taxon>Bacteria</taxon>
        <taxon>Bacillati</taxon>
        <taxon>Bacillota</taxon>
        <taxon>Clostridia</taxon>
        <taxon>Lachnospirales</taxon>
        <taxon>Lachnospiraceae</taxon>
        <taxon>Suilimivivens</taxon>
    </lineage>
</organism>
<evidence type="ECO:0000313" key="3">
    <source>
        <dbReference type="Proteomes" id="UP001652432"/>
    </source>
</evidence>